<dbReference type="InterPro" id="IPR011047">
    <property type="entry name" value="Quinoprotein_ADH-like_sf"/>
</dbReference>
<evidence type="ECO:0000313" key="6">
    <source>
        <dbReference type="EMBL" id="MCI0128212.1"/>
    </source>
</evidence>
<dbReference type="EMBL" id="JALAZD010000001">
    <property type="protein sequence ID" value="MCI0128212.1"/>
    <property type="molecule type" value="Genomic_DNA"/>
</dbReference>
<dbReference type="GO" id="GO:0016491">
    <property type="term" value="F:oxidoreductase activity"/>
    <property type="evidence" value="ECO:0007669"/>
    <property type="project" value="UniProtKB-KW"/>
</dbReference>
<comment type="similarity">
    <text evidence="2">Belongs to the bacterial PQQ dehydrogenase family.</text>
</comment>
<evidence type="ECO:0000313" key="7">
    <source>
        <dbReference type="Proteomes" id="UP001156140"/>
    </source>
</evidence>
<dbReference type="AlphaFoldDB" id="A0AA41QNR7"/>
<keyword evidence="7" id="KW-1185">Reference proteome</keyword>
<evidence type="ECO:0000256" key="4">
    <source>
        <dbReference type="SAM" id="SignalP"/>
    </source>
</evidence>
<feature type="domain" description="Pyrrolo-quinoline quinone repeat" evidence="5">
    <location>
        <begin position="45"/>
        <end position="364"/>
    </location>
</feature>
<dbReference type="PANTHER" id="PTHR32303:SF20">
    <property type="entry name" value="QUINOPROTEIN ETHANOL DEHYDROGENASE"/>
    <property type="match status" value="1"/>
</dbReference>
<dbReference type="InterPro" id="IPR002372">
    <property type="entry name" value="PQQ_rpt_dom"/>
</dbReference>
<dbReference type="Gene3D" id="2.140.10.10">
    <property type="entry name" value="Quinoprotein alcohol dehydrogenase-like superfamily"/>
    <property type="match status" value="1"/>
</dbReference>
<keyword evidence="3" id="KW-0560">Oxidoreductase</keyword>
<name>A0AA41QNR7_9HYPH</name>
<organism evidence="6 7">
    <name type="scientific">Paradevosia shaoguanensis</name>
    <dbReference type="NCBI Taxonomy" id="1335043"/>
    <lineage>
        <taxon>Bacteria</taxon>
        <taxon>Pseudomonadati</taxon>
        <taxon>Pseudomonadota</taxon>
        <taxon>Alphaproteobacteria</taxon>
        <taxon>Hyphomicrobiales</taxon>
        <taxon>Devosiaceae</taxon>
        <taxon>Paradevosia</taxon>
    </lineage>
</organism>
<dbReference type="RefSeq" id="WP_052015117.1">
    <property type="nucleotide sequence ID" value="NZ_CP068983.1"/>
</dbReference>
<evidence type="ECO:0000259" key="5">
    <source>
        <dbReference type="Pfam" id="PF01011"/>
    </source>
</evidence>
<gene>
    <name evidence="6" type="ORF">ML536_15385</name>
</gene>
<feature type="chain" id="PRO_5041398028" evidence="4">
    <location>
        <begin position="26"/>
        <end position="582"/>
    </location>
</feature>
<keyword evidence="4" id="KW-0732">Signal</keyword>
<dbReference type="SUPFAM" id="SSF50998">
    <property type="entry name" value="Quinoprotein alcohol dehydrogenase-like"/>
    <property type="match status" value="1"/>
</dbReference>
<dbReference type="SMART" id="SM00564">
    <property type="entry name" value="PQQ"/>
    <property type="match status" value="6"/>
</dbReference>
<dbReference type="Pfam" id="PF01011">
    <property type="entry name" value="PQQ"/>
    <property type="match status" value="2"/>
</dbReference>
<evidence type="ECO:0000256" key="3">
    <source>
        <dbReference type="ARBA" id="ARBA00023002"/>
    </source>
</evidence>
<dbReference type="Proteomes" id="UP001156140">
    <property type="component" value="Unassembled WGS sequence"/>
</dbReference>
<feature type="domain" description="Pyrrolo-quinoline quinone repeat" evidence="5">
    <location>
        <begin position="496"/>
        <end position="552"/>
    </location>
</feature>
<dbReference type="InterPro" id="IPR018391">
    <property type="entry name" value="PQQ_b-propeller_rpt"/>
</dbReference>
<comment type="caution">
    <text evidence="6">The sequence shown here is derived from an EMBL/GenBank/DDBJ whole genome shotgun (WGS) entry which is preliminary data.</text>
</comment>
<dbReference type="PANTHER" id="PTHR32303">
    <property type="entry name" value="QUINOPROTEIN ALCOHOL DEHYDROGENASE (CYTOCHROME C)"/>
    <property type="match status" value="1"/>
</dbReference>
<proteinExistence type="inferred from homology"/>
<comment type="cofactor">
    <cofactor evidence="1">
        <name>pyrroloquinoline quinone</name>
        <dbReference type="ChEBI" id="CHEBI:58442"/>
    </cofactor>
</comment>
<protein>
    <submittedName>
        <fullName evidence="6">PQQ-binding-like beta-propeller repeat protein</fullName>
    </submittedName>
</protein>
<accession>A0AA41QNR7</accession>
<evidence type="ECO:0000256" key="1">
    <source>
        <dbReference type="ARBA" id="ARBA00001931"/>
    </source>
</evidence>
<feature type="signal peptide" evidence="4">
    <location>
        <begin position="1"/>
        <end position="25"/>
    </location>
</feature>
<sequence length="582" mass="62226">MFSKLALYTGLSALALATLNGPAFAEEATPERLLNAATEAEAGNWLMVHRTYDANRFSPLKEINASNVANLKLAYAVSLGGLEPGAGGPGAMEGTPLAKDGFLYVSDPWGTPYKIDVTSGKSGKIVWICDTGIDKDPSTSAILANRGLALWNNLVVTTLGDGRVVACDDETGDVAWENQVASEPGEGFSNAPLAVKDKILVGQSFGDWATRGWIAALDAKTGDEVWRFYTVPEPGEPGSETWKCEEAGNPDCWKTGGAAVWVTGSYDPGSNTVYWGTGNPVPMFDPEYRPGDNLYSNSSVALDFDTGKLKWYHQYTPGDYMDYDEVGIQLLVDTKVNGEDRKVLAHFGRNGFFYTLDRTNGAFINATQYVDKLTWTDGIDPKTGLPLGYDSSKSLQEYKVGQAPRRDGRQVGNCPNIQGGVNFWPTAYNPELGIAYGAGIEGCSDMSTEGNDPANVTPGQVFLGGNYTANGIQKGSVFGFDVATGKQTAKAMRPLPNDAGVLATPDLVFTAEMDGNVVAFDAKTMDEKWSVNLGTGFKAPPMSFAVNGKQYIGILGGSGGAPFGHDEFANNQTQSILYVFSL</sequence>
<reference evidence="6" key="1">
    <citation type="submission" date="2022-03" db="EMBL/GenBank/DDBJ databases">
        <title>The complete genome sequence of a Methyloterrigena soli.</title>
        <authorList>
            <person name="Zi Z."/>
        </authorList>
    </citation>
    <scope>NUCLEOTIDE SEQUENCE</scope>
    <source>
        <strain evidence="6">M48</strain>
    </source>
</reference>
<evidence type="ECO:0000256" key="2">
    <source>
        <dbReference type="ARBA" id="ARBA00008156"/>
    </source>
</evidence>